<keyword evidence="3 6" id="KW-0812">Transmembrane</keyword>
<feature type="transmembrane region" description="Helical" evidence="6">
    <location>
        <begin position="332"/>
        <end position="352"/>
    </location>
</feature>
<evidence type="ECO:0000256" key="2">
    <source>
        <dbReference type="ARBA" id="ARBA00009172"/>
    </source>
</evidence>
<protein>
    <recommendedName>
        <fullName evidence="9">UNC93-like protein</fullName>
    </recommendedName>
</protein>
<feature type="transmembrane region" description="Helical" evidence="6">
    <location>
        <begin position="83"/>
        <end position="107"/>
    </location>
</feature>
<comment type="subcellular location">
    <subcellularLocation>
        <location evidence="1">Membrane</location>
        <topology evidence="1">Multi-pass membrane protein</topology>
    </subcellularLocation>
</comment>
<evidence type="ECO:0000256" key="3">
    <source>
        <dbReference type="ARBA" id="ARBA00022692"/>
    </source>
</evidence>
<evidence type="ECO:0000313" key="8">
    <source>
        <dbReference type="Proteomes" id="UP000663874"/>
    </source>
</evidence>
<dbReference type="EMBL" id="CAJOBE010005225">
    <property type="protein sequence ID" value="CAF3965335.1"/>
    <property type="molecule type" value="Genomic_DNA"/>
</dbReference>
<dbReference type="InterPro" id="IPR051951">
    <property type="entry name" value="UNC-93_regulatory"/>
</dbReference>
<feature type="transmembrane region" description="Helical" evidence="6">
    <location>
        <begin position="206"/>
        <end position="227"/>
    </location>
</feature>
<feature type="transmembrane region" description="Helical" evidence="6">
    <location>
        <begin position="239"/>
        <end position="262"/>
    </location>
</feature>
<evidence type="ECO:0000313" key="7">
    <source>
        <dbReference type="EMBL" id="CAF3965335.1"/>
    </source>
</evidence>
<dbReference type="PANTHER" id="PTHR19444">
    <property type="entry name" value="UNC-93 RELATED"/>
    <property type="match status" value="1"/>
</dbReference>
<feature type="transmembrane region" description="Helical" evidence="6">
    <location>
        <begin position="28"/>
        <end position="47"/>
    </location>
</feature>
<dbReference type="Pfam" id="PF05978">
    <property type="entry name" value="UNC-93"/>
    <property type="match status" value="1"/>
</dbReference>
<dbReference type="InterPro" id="IPR036259">
    <property type="entry name" value="MFS_trans_sf"/>
</dbReference>
<evidence type="ECO:0000256" key="1">
    <source>
        <dbReference type="ARBA" id="ARBA00004141"/>
    </source>
</evidence>
<comment type="similarity">
    <text evidence="2">Belongs to the unc-93 family.</text>
</comment>
<accession>A0A819LET9</accession>
<proteinExistence type="inferred from homology"/>
<dbReference type="Proteomes" id="UP000663874">
    <property type="component" value="Unassembled WGS sequence"/>
</dbReference>
<dbReference type="PANTHER" id="PTHR19444:SF13">
    <property type="entry name" value="PROTEIN UNC-93 HOMOLOG A"/>
    <property type="match status" value="1"/>
</dbReference>
<feature type="transmembrane region" description="Helical" evidence="6">
    <location>
        <begin position="268"/>
        <end position="288"/>
    </location>
</feature>
<reference evidence="7" key="1">
    <citation type="submission" date="2021-02" db="EMBL/GenBank/DDBJ databases">
        <authorList>
            <person name="Nowell W R."/>
        </authorList>
    </citation>
    <scope>NUCLEOTIDE SEQUENCE</scope>
</reference>
<feature type="transmembrane region" description="Helical" evidence="6">
    <location>
        <begin position="59"/>
        <end position="77"/>
    </location>
</feature>
<organism evidence="7 8">
    <name type="scientific">Rotaria sordida</name>
    <dbReference type="NCBI Taxonomy" id="392033"/>
    <lineage>
        <taxon>Eukaryota</taxon>
        <taxon>Metazoa</taxon>
        <taxon>Spiralia</taxon>
        <taxon>Gnathifera</taxon>
        <taxon>Rotifera</taxon>
        <taxon>Eurotatoria</taxon>
        <taxon>Bdelloidea</taxon>
        <taxon>Philodinida</taxon>
        <taxon>Philodinidae</taxon>
        <taxon>Rotaria</taxon>
    </lineage>
</organism>
<evidence type="ECO:0008006" key="9">
    <source>
        <dbReference type="Google" id="ProtNLM"/>
    </source>
</evidence>
<dbReference type="AlphaFoldDB" id="A0A819LET9"/>
<dbReference type="SUPFAM" id="SSF103473">
    <property type="entry name" value="MFS general substrate transporter"/>
    <property type="match status" value="1"/>
</dbReference>
<gene>
    <name evidence="7" type="ORF">FNK824_LOCUS24020</name>
</gene>
<keyword evidence="4 6" id="KW-1133">Transmembrane helix</keyword>
<feature type="non-terminal residue" evidence="7">
    <location>
        <position position="395"/>
    </location>
</feature>
<keyword evidence="5 6" id="KW-0472">Membrane</keyword>
<evidence type="ECO:0000256" key="4">
    <source>
        <dbReference type="ARBA" id="ARBA00022989"/>
    </source>
</evidence>
<dbReference type="GO" id="GO:0016020">
    <property type="term" value="C:membrane"/>
    <property type="evidence" value="ECO:0007669"/>
    <property type="project" value="UniProtKB-SubCell"/>
</dbReference>
<evidence type="ECO:0000256" key="6">
    <source>
        <dbReference type="SAM" id="Phobius"/>
    </source>
</evidence>
<evidence type="ECO:0000256" key="5">
    <source>
        <dbReference type="ARBA" id="ARBA00023136"/>
    </source>
</evidence>
<sequence length="395" mass="44276">MAVAFVLVYTSYNGIINLQSSINIDQNVGLYALAINAASSIFSCFFLTNPLMFFAGYKWTIFLSQIIFLVFTAINIYPKAWLLYPVSALCGLARAAMGTAQCSYVTILGRDKADMIGCDRESMVKKYFAIFFSILQSSQIWGNFIAYHFLQHNLVDVIPRDVDLCGANYSDSGNDPFLLLDSRGLIYESFQSITATLRQMKNFKQILLLPLPFWVGTSEAFLFGVFTNSFITCSMGVEYVGLIMLGFGITACIFSLIVGYVVKFEHRLQWFLLAFLVYYVLLITMLVWRPLASDIYISYIIVGVSGITSALWGSVMPAIYGYFFPTNEDAAFSNLVLSQNTGNFVVFLYGGLLRVRTSIILQIIYLTLATFCYLIVEIWNLGEKVATSSLPDIKT</sequence>
<feature type="transmembrane region" description="Helical" evidence="6">
    <location>
        <begin position="359"/>
        <end position="381"/>
    </location>
</feature>
<feature type="transmembrane region" description="Helical" evidence="6">
    <location>
        <begin position="295"/>
        <end position="320"/>
    </location>
</feature>
<name>A0A819LET9_9BILA</name>
<dbReference type="InterPro" id="IPR010291">
    <property type="entry name" value="Ion_channel_UNC-93"/>
</dbReference>
<feature type="transmembrane region" description="Helical" evidence="6">
    <location>
        <begin position="127"/>
        <end position="150"/>
    </location>
</feature>
<comment type="caution">
    <text evidence="7">The sequence shown here is derived from an EMBL/GenBank/DDBJ whole genome shotgun (WGS) entry which is preliminary data.</text>
</comment>